<accession>A0A2A2KPD1</accession>
<dbReference type="GO" id="GO:0005507">
    <property type="term" value="F:copper ion binding"/>
    <property type="evidence" value="ECO:0007669"/>
    <property type="project" value="InterPro"/>
</dbReference>
<evidence type="ECO:0000256" key="2">
    <source>
        <dbReference type="ARBA" id="ARBA00022723"/>
    </source>
</evidence>
<dbReference type="Pfam" id="PF01082">
    <property type="entry name" value="Cu2_monooxygen"/>
    <property type="match status" value="1"/>
</dbReference>
<sequence>MSIFFQKDDYVGVSVPAPSGYVFGYEPLASYDRVHHYMLYGCEKPYDESGLWKGQEKCGEGKAYILYVWARNAPDYELPEGVRMSIGNKGDDIKYLVLSIHYGMPLAGNTKDYTGVKIYMTTHPPPMLAAVYALASSDDLPPKLDRYYVSS</sequence>
<protein>
    <recommendedName>
        <fullName evidence="1">peptidylglycine monooxygenase</fullName>
        <ecNumber evidence="1">1.14.17.3</ecNumber>
    </recommendedName>
</protein>
<evidence type="ECO:0000256" key="3">
    <source>
        <dbReference type="ARBA" id="ARBA00022729"/>
    </source>
</evidence>
<feature type="binding site" evidence="7">
    <location>
        <position position="35"/>
    </location>
    <ligand>
        <name>Cu(2+)</name>
        <dbReference type="ChEBI" id="CHEBI:29036"/>
        <label>1</label>
        <note>catalytic</note>
    </ligand>
</feature>
<dbReference type="STRING" id="2018661.A0A2A2KPD1"/>
<keyword evidence="3" id="KW-0732">Signal</keyword>
<dbReference type="InterPro" id="IPR008977">
    <property type="entry name" value="PHM/PNGase_F_dom_sf"/>
</dbReference>
<dbReference type="PANTHER" id="PTHR10680:SF14">
    <property type="entry name" value="PEPTIDYL-GLYCINE ALPHA-AMIDATING MONOOXYGENASE"/>
    <property type="match status" value="1"/>
</dbReference>
<reference evidence="9 10" key="1">
    <citation type="journal article" date="2017" name="Curr. Biol.">
        <title>Genome architecture and evolution of a unichromosomal asexual nematode.</title>
        <authorList>
            <person name="Fradin H."/>
            <person name="Zegar C."/>
            <person name="Gutwein M."/>
            <person name="Lucas J."/>
            <person name="Kovtun M."/>
            <person name="Corcoran D."/>
            <person name="Baugh L.R."/>
            <person name="Kiontke K."/>
            <person name="Gunsalus K."/>
            <person name="Fitch D.H."/>
            <person name="Piano F."/>
        </authorList>
    </citation>
    <scope>NUCLEOTIDE SEQUENCE [LARGE SCALE GENOMIC DNA]</scope>
    <source>
        <strain evidence="9">PF1309</strain>
    </source>
</reference>
<dbReference type="Gene3D" id="2.60.120.310">
    <property type="entry name" value="Copper type II, ascorbate-dependent monooxygenase, N-terminal domain"/>
    <property type="match status" value="1"/>
</dbReference>
<keyword evidence="2 7" id="KW-0479">Metal-binding</keyword>
<evidence type="ECO:0000256" key="5">
    <source>
        <dbReference type="ARBA" id="ARBA00023180"/>
    </source>
</evidence>
<dbReference type="InterPro" id="IPR036939">
    <property type="entry name" value="Cu2_ascorb_mOase_N_sf"/>
</dbReference>
<dbReference type="GO" id="GO:0016020">
    <property type="term" value="C:membrane"/>
    <property type="evidence" value="ECO:0007669"/>
    <property type="project" value="InterPro"/>
</dbReference>
<feature type="binding site" evidence="7">
    <location>
        <position position="101"/>
    </location>
    <ligand>
        <name>Cu(2+)</name>
        <dbReference type="ChEBI" id="CHEBI:29036"/>
        <label>1</label>
        <note>catalytic</note>
    </ligand>
</feature>
<organism evidence="9 10">
    <name type="scientific">Diploscapter pachys</name>
    <dbReference type="NCBI Taxonomy" id="2018661"/>
    <lineage>
        <taxon>Eukaryota</taxon>
        <taxon>Metazoa</taxon>
        <taxon>Ecdysozoa</taxon>
        <taxon>Nematoda</taxon>
        <taxon>Chromadorea</taxon>
        <taxon>Rhabditida</taxon>
        <taxon>Rhabditina</taxon>
        <taxon>Rhabditomorpha</taxon>
        <taxon>Rhabditoidea</taxon>
        <taxon>Rhabditidae</taxon>
        <taxon>Diploscapter</taxon>
    </lineage>
</organism>
<keyword evidence="10" id="KW-1185">Reference proteome</keyword>
<dbReference type="GO" id="GO:0006518">
    <property type="term" value="P:peptide metabolic process"/>
    <property type="evidence" value="ECO:0007669"/>
    <property type="project" value="InterPro"/>
</dbReference>
<dbReference type="Proteomes" id="UP000218231">
    <property type="component" value="Unassembled WGS sequence"/>
</dbReference>
<dbReference type="SUPFAM" id="SSF49742">
    <property type="entry name" value="PHM/PNGase F"/>
    <property type="match status" value="1"/>
</dbReference>
<keyword evidence="7" id="KW-0186">Copper</keyword>
<evidence type="ECO:0000313" key="9">
    <source>
        <dbReference type="EMBL" id="PAV75824.1"/>
    </source>
</evidence>
<evidence type="ECO:0000259" key="8">
    <source>
        <dbReference type="Pfam" id="PF01082"/>
    </source>
</evidence>
<evidence type="ECO:0000256" key="4">
    <source>
        <dbReference type="ARBA" id="ARBA00023157"/>
    </source>
</evidence>
<dbReference type="OrthoDB" id="10044505at2759"/>
<feature type="binding site" evidence="7">
    <location>
        <position position="36"/>
    </location>
    <ligand>
        <name>Cu(2+)</name>
        <dbReference type="ChEBI" id="CHEBI:29036"/>
        <label>1</label>
        <note>catalytic</note>
    </ligand>
</feature>
<evidence type="ECO:0000256" key="7">
    <source>
        <dbReference type="PIRSR" id="PIRSR600720-2"/>
    </source>
</evidence>
<keyword evidence="4" id="KW-1015">Disulfide bond</keyword>
<evidence type="ECO:0000313" key="10">
    <source>
        <dbReference type="Proteomes" id="UP000218231"/>
    </source>
</evidence>
<evidence type="ECO:0000256" key="1">
    <source>
        <dbReference type="ARBA" id="ARBA00012689"/>
    </source>
</evidence>
<dbReference type="PANTHER" id="PTHR10680">
    <property type="entry name" value="PEPTIDYL-GLYCINE ALPHA-AMIDATING MONOOXYGENASE"/>
    <property type="match status" value="1"/>
</dbReference>
<dbReference type="AlphaFoldDB" id="A0A2A2KPD1"/>
<proteinExistence type="predicted"/>
<keyword evidence="5" id="KW-0325">Glycoprotein</keyword>
<dbReference type="GO" id="GO:0004504">
    <property type="term" value="F:peptidylglycine monooxygenase activity"/>
    <property type="evidence" value="ECO:0007669"/>
    <property type="project" value="UniProtKB-EC"/>
</dbReference>
<comment type="caution">
    <text evidence="9">The sequence shown here is derived from an EMBL/GenBank/DDBJ whole genome shotgun (WGS) entry which is preliminary data.</text>
</comment>
<dbReference type="InterPro" id="IPR000720">
    <property type="entry name" value="PHM/PAL"/>
</dbReference>
<dbReference type="InterPro" id="IPR000323">
    <property type="entry name" value="Cu2_ascorb_mOase_N"/>
</dbReference>
<dbReference type="EC" id="1.14.17.3" evidence="1"/>
<dbReference type="EMBL" id="LIAE01008035">
    <property type="protein sequence ID" value="PAV75824.1"/>
    <property type="molecule type" value="Genomic_DNA"/>
</dbReference>
<evidence type="ECO:0000256" key="6">
    <source>
        <dbReference type="ARBA" id="ARBA00048431"/>
    </source>
</evidence>
<feature type="domain" description="Copper type II ascorbate-dependent monooxygenase N-terminal" evidence="8">
    <location>
        <begin position="19"/>
        <end position="104"/>
    </location>
</feature>
<gene>
    <name evidence="9" type="ORF">WR25_13640</name>
</gene>
<comment type="catalytic activity">
    <reaction evidence="6">
        <text>a [peptide]-C-terminal glycine + 2 L-ascorbate + O2 = a [peptide]-C-terminal (2S)-2-hydroxyglycine + 2 monodehydro-L-ascorbate radical + H2O</text>
        <dbReference type="Rhea" id="RHEA:21452"/>
        <dbReference type="Rhea" id="RHEA-COMP:13486"/>
        <dbReference type="Rhea" id="RHEA-COMP:15321"/>
        <dbReference type="ChEBI" id="CHEBI:15377"/>
        <dbReference type="ChEBI" id="CHEBI:15379"/>
        <dbReference type="ChEBI" id="CHEBI:38290"/>
        <dbReference type="ChEBI" id="CHEBI:59513"/>
        <dbReference type="ChEBI" id="CHEBI:137000"/>
        <dbReference type="ChEBI" id="CHEBI:142768"/>
        <dbReference type="EC" id="1.14.17.3"/>
    </reaction>
</comment>
<dbReference type="GO" id="GO:0005576">
    <property type="term" value="C:extracellular region"/>
    <property type="evidence" value="ECO:0007669"/>
    <property type="project" value="TreeGrafter"/>
</dbReference>
<name>A0A2A2KPD1_9BILA</name>
<comment type="cofactor">
    <cofactor evidence="7">
        <name>Cu(2+)</name>
        <dbReference type="ChEBI" id="CHEBI:29036"/>
    </cofactor>
    <text evidence="7">Binds 2 Cu(2+) ions per subunit.</text>
</comment>
<dbReference type="PRINTS" id="PR00790">
    <property type="entry name" value="PAMONOXGNASE"/>
</dbReference>